<gene>
    <name evidence="1" type="ORF">QWZ16_01065</name>
</gene>
<name>A0ABT8BMT2_9VIBR</name>
<keyword evidence="2" id="KW-1185">Reference proteome</keyword>
<dbReference type="InterPro" id="IPR038763">
    <property type="entry name" value="DHH_sf"/>
</dbReference>
<dbReference type="EMBL" id="JAUFQC010000001">
    <property type="protein sequence ID" value="MDN3608370.1"/>
    <property type="molecule type" value="Genomic_DNA"/>
</dbReference>
<evidence type="ECO:0000313" key="2">
    <source>
        <dbReference type="Proteomes" id="UP001238540"/>
    </source>
</evidence>
<reference evidence="2" key="1">
    <citation type="journal article" date="2019" name="Int. J. Syst. Evol. Microbiol.">
        <title>The Global Catalogue of Microorganisms (GCM) 10K type strain sequencing project: providing services to taxonomists for standard genome sequencing and annotation.</title>
        <authorList>
            <consortium name="The Broad Institute Genomics Platform"/>
            <consortium name="The Broad Institute Genome Sequencing Center for Infectious Disease"/>
            <person name="Wu L."/>
            <person name="Ma J."/>
        </authorList>
    </citation>
    <scope>NUCLEOTIDE SEQUENCE [LARGE SCALE GENOMIC DNA]</scope>
    <source>
        <strain evidence="2">CECT 7398</strain>
    </source>
</reference>
<proteinExistence type="predicted"/>
<evidence type="ECO:0000313" key="1">
    <source>
        <dbReference type="EMBL" id="MDN3608370.1"/>
    </source>
</evidence>
<dbReference type="Proteomes" id="UP001238540">
    <property type="component" value="Unassembled WGS sequence"/>
</dbReference>
<dbReference type="RefSeq" id="WP_170883753.1">
    <property type="nucleotide sequence ID" value="NZ_JABEYA020000023.1"/>
</dbReference>
<accession>A0ABT8BMT2</accession>
<sequence length="321" mass="35472">MHYDVFNGDADGIISLLQLRLYEPKTSTLVTGIKRNIKLLEPLECQLGDSFTVLDISMESNRLALMRLLPLASHVFYADHHISGEIPQQDNLDAHLDFDPDTCTALIIDKWLGGRYHSWAIAAAYGDNLIAKANELAEHAQLTSVQQDQLQELGTLINYNGYGAKLTDLHFDPADLFVKLLAYEDPFAVIADQDSPYHALKLAYQHDMEKALAIKPRQCSESLRLFELPNEAYSRRIIGAYGNLLANQTPNRAHAVLTENDEVSYSVSLRAPLNNKQGAGAICAQFSTGGGRAGAAGINRLPKKQLAEFVLAVESYYAIRG</sequence>
<comment type="caution">
    <text evidence="1">The sequence shown here is derived from an EMBL/GenBank/DDBJ whole genome shotgun (WGS) entry which is preliminary data.</text>
</comment>
<dbReference type="SUPFAM" id="SSF64182">
    <property type="entry name" value="DHH phosphoesterases"/>
    <property type="match status" value="1"/>
</dbReference>
<protein>
    <submittedName>
        <fullName evidence="1">DHH family phosphoesterase</fullName>
    </submittedName>
</protein>
<organism evidence="1 2">
    <name type="scientific">Vibrio ostreicida</name>
    <dbReference type="NCBI Taxonomy" id="526588"/>
    <lineage>
        <taxon>Bacteria</taxon>
        <taxon>Pseudomonadati</taxon>
        <taxon>Pseudomonadota</taxon>
        <taxon>Gammaproteobacteria</taxon>
        <taxon>Vibrionales</taxon>
        <taxon>Vibrionaceae</taxon>
        <taxon>Vibrio</taxon>
    </lineage>
</organism>